<organism evidence="5">
    <name type="scientific">Magnetospirillum gryphiswaldense</name>
    <dbReference type="NCBI Taxonomy" id="55518"/>
    <lineage>
        <taxon>Bacteria</taxon>
        <taxon>Pseudomonadati</taxon>
        <taxon>Pseudomonadota</taxon>
        <taxon>Alphaproteobacteria</taxon>
        <taxon>Rhodospirillales</taxon>
        <taxon>Rhodospirillaceae</taxon>
        <taxon>Magnetospirillum</taxon>
    </lineage>
</organism>
<evidence type="ECO:0000256" key="2">
    <source>
        <dbReference type="PIRSR" id="PIRSR000390-1"/>
    </source>
</evidence>
<keyword evidence="3 4" id="KW-0663">Pyridoxal phosphate</keyword>
<dbReference type="PANTHER" id="PTHR30244:SF34">
    <property type="entry name" value="DTDP-4-AMINO-4,6-DIDEOXYGALACTOSE TRANSAMINASE"/>
    <property type="match status" value="1"/>
</dbReference>
<sequence length="378" mass="41470">MMWKVPFADLRLGDEEKAAVLAVLESNWLTMGPKTAEFEAAFAAALACPDLGAVAVSNCTAGLHLALAALGIGPGDEVIVPSLTFVATANAARYVGAIPVFADIVSPDDWNIDPDDIARKITPRTRAIIPVHYAGYPCRMDRIMELAEKHGLKVVEDASHAPLSQWNAKMLGTIGHVGCFSFFGNKNMTTGEGGMVVSADADLVQTIRTMRSHGMTSNTYARFRGHAFGYDVVSLGWNYRMDEMRAAMGLVQLSKLASSNRRRGELVAYYRKRLGETLPQVRVPFREVQGELAWHIFPVLLPEGTDREAVMQGLKDQGIQTSIHYRPIHWMTDFGSGETVRLDKLDRLALQILTLPLFPTLAEEQIDRVAATLEACLA</sequence>
<dbReference type="GO" id="GO:0008483">
    <property type="term" value="F:transaminase activity"/>
    <property type="evidence" value="ECO:0007669"/>
    <property type="project" value="UniProtKB-KW"/>
</dbReference>
<protein>
    <submittedName>
        <fullName evidence="5">DegT/DnrJ/EryC1/StrS aminotransferase</fullName>
    </submittedName>
</protein>
<dbReference type="GO" id="GO:0000271">
    <property type="term" value="P:polysaccharide biosynthetic process"/>
    <property type="evidence" value="ECO:0007669"/>
    <property type="project" value="TreeGrafter"/>
</dbReference>
<keyword evidence="5" id="KW-0808">Transferase</keyword>
<dbReference type="InterPro" id="IPR015421">
    <property type="entry name" value="PyrdxlP-dep_Trfase_major"/>
</dbReference>
<dbReference type="PANTHER" id="PTHR30244">
    <property type="entry name" value="TRANSAMINASE"/>
    <property type="match status" value="1"/>
</dbReference>
<dbReference type="Pfam" id="PF01041">
    <property type="entry name" value="DegT_DnrJ_EryC1"/>
    <property type="match status" value="1"/>
</dbReference>
<dbReference type="GO" id="GO:0030170">
    <property type="term" value="F:pyridoxal phosphate binding"/>
    <property type="evidence" value="ECO:0007669"/>
    <property type="project" value="TreeGrafter"/>
</dbReference>
<dbReference type="InterPro" id="IPR000653">
    <property type="entry name" value="DegT/StrS_aminotransferase"/>
</dbReference>
<keyword evidence="5" id="KW-0032">Aminotransferase</keyword>
<dbReference type="InterPro" id="IPR015422">
    <property type="entry name" value="PyrdxlP-dep_Trfase_small"/>
</dbReference>
<dbReference type="InterPro" id="IPR015424">
    <property type="entry name" value="PyrdxlP-dep_Trfase"/>
</dbReference>
<dbReference type="EMBL" id="CU459003">
    <property type="protein sequence ID" value="CAM76632.1"/>
    <property type="molecule type" value="Genomic_DNA"/>
</dbReference>
<evidence type="ECO:0000256" key="3">
    <source>
        <dbReference type="PIRSR" id="PIRSR000390-2"/>
    </source>
</evidence>
<evidence type="ECO:0000256" key="1">
    <source>
        <dbReference type="ARBA" id="ARBA00037999"/>
    </source>
</evidence>
<dbReference type="Gene3D" id="3.40.640.10">
    <property type="entry name" value="Type I PLP-dependent aspartate aminotransferase-like (Major domain)"/>
    <property type="match status" value="1"/>
</dbReference>
<feature type="active site" description="Proton acceptor" evidence="2">
    <location>
        <position position="186"/>
    </location>
</feature>
<evidence type="ECO:0000313" key="5">
    <source>
        <dbReference type="EMBL" id="CAM76632.1"/>
    </source>
</evidence>
<dbReference type="AlphaFoldDB" id="A4U175"/>
<dbReference type="PIRSF" id="PIRSF000390">
    <property type="entry name" value="PLP_StrS"/>
    <property type="match status" value="1"/>
</dbReference>
<evidence type="ECO:0000256" key="4">
    <source>
        <dbReference type="RuleBase" id="RU004508"/>
    </source>
</evidence>
<proteinExistence type="inferred from homology"/>
<dbReference type="SUPFAM" id="SSF53383">
    <property type="entry name" value="PLP-dependent transferases"/>
    <property type="match status" value="1"/>
</dbReference>
<gene>
    <name evidence="5" type="ORF">MGR_1162</name>
</gene>
<comment type="similarity">
    <text evidence="1 4">Belongs to the DegT/DnrJ/EryC1 family.</text>
</comment>
<accession>A4U175</accession>
<reference evidence="5" key="1">
    <citation type="journal article" date="2007" name="J. Bacteriol.">
        <title>Comparative genome analysis of four magnetotactic bacteria reveals a complex set of group-specific genes implicated in magnetosome biomineralization and function.</title>
        <authorList>
            <person name="Richter M."/>
            <person name="Kube M."/>
            <person name="Bazylinski D.A."/>
            <person name="Lombardot T."/>
            <person name="Gloeckner F.O."/>
            <person name="Reinhardt R."/>
            <person name="Schueler D."/>
        </authorList>
    </citation>
    <scope>NUCLEOTIDE SEQUENCE</scope>
    <source>
        <strain evidence="5">MSR-1</strain>
    </source>
</reference>
<dbReference type="Gene3D" id="3.90.1150.10">
    <property type="entry name" value="Aspartate Aminotransferase, domain 1"/>
    <property type="match status" value="1"/>
</dbReference>
<dbReference type="CDD" id="cd00616">
    <property type="entry name" value="AHBA_syn"/>
    <property type="match status" value="1"/>
</dbReference>
<feature type="modified residue" description="N6-(pyridoxal phosphate)lysine" evidence="3">
    <location>
        <position position="186"/>
    </location>
</feature>
<name>A4U175_9PROT</name>
<dbReference type="RefSeq" id="WP_199791936.1">
    <property type="nucleotide sequence ID" value="NZ_CP027527.1"/>
</dbReference>